<dbReference type="Proteomes" id="UP000320857">
    <property type="component" value="Unassembled WGS sequence"/>
</dbReference>
<evidence type="ECO:0000313" key="1">
    <source>
        <dbReference type="EMBL" id="MBB1260915.1"/>
    </source>
</evidence>
<organism evidence="2 3">
    <name type="scientific">Streptomyces alkaliterrae</name>
    <dbReference type="NCBI Taxonomy" id="2213162"/>
    <lineage>
        <taxon>Bacteria</taxon>
        <taxon>Bacillati</taxon>
        <taxon>Actinomycetota</taxon>
        <taxon>Actinomycetes</taxon>
        <taxon>Kitasatosporales</taxon>
        <taxon>Streptomycetaceae</taxon>
        <taxon>Streptomyces</taxon>
    </lineage>
</organism>
<dbReference type="EMBL" id="JABJXA010000127">
    <property type="protein sequence ID" value="MBB1260915.1"/>
    <property type="molecule type" value="Genomic_DNA"/>
</dbReference>
<reference evidence="2 3" key="1">
    <citation type="submission" date="2019-10" db="EMBL/GenBank/DDBJ databases">
        <title>Streptomyces sp. nov., a novel actinobacterium isolated from alkaline environment.</title>
        <authorList>
            <person name="Golinska P."/>
        </authorList>
    </citation>
    <scope>NUCLEOTIDE SEQUENCE [LARGE SCALE GENOMIC DNA]</scope>
    <source>
        <strain evidence="2 3">OF1</strain>
    </source>
</reference>
<dbReference type="Proteomes" id="UP000517765">
    <property type="component" value="Unassembled WGS sequence"/>
</dbReference>
<dbReference type="EMBL" id="VJYK02000432">
    <property type="protein sequence ID" value="MQS05100.1"/>
    <property type="molecule type" value="Genomic_DNA"/>
</dbReference>
<reference evidence="1" key="3">
    <citation type="journal article" name="Syst. Appl. Microbiol.">
        <title>Streptomyces alkaliterrae sp. nov., isolated from an alkaline soil, and emended descriptions of Streptomyces alkaliphilus, Streptomyces calidiresistens and Streptomyces durbertensis.</title>
        <authorList>
            <person name="Swiecimska M."/>
            <person name="Golinska P."/>
            <person name="Nouioui I."/>
            <person name="Wypij M."/>
            <person name="Rai M."/>
            <person name="Sangal V."/>
            <person name="Goodfellow M."/>
        </authorList>
    </citation>
    <scope>NUCLEOTIDE SEQUENCE</scope>
    <source>
        <strain evidence="1">OF8</strain>
    </source>
</reference>
<name>A0A5P0YYJ7_9ACTN</name>
<evidence type="ECO:0000313" key="2">
    <source>
        <dbReference type="EMBL" id="MQS05100.1"/>
    </source>
</evidence>
<evidence type="ECO:0000313" key="3">
    <source>
        <dbReference type="Proteomes" id="UP000320857"/>
    </source>
</evidence>
<comment type="caution">
    <text evidence="2">The sequence shown here is derived from an EMBL/GenBank/DDBJ whole genome shotgun (WGS) entry which is preliminary data.</text>
</comment>
<accession>A0A5P0YYJ7</accession>
<dbReference type="OrthoDB" id="3837916at2"/>
<protein>
    <submittedName>
        <fullName evidence="2">Uncharacterized protein</fullName>
    </submittedName>
</protein>
<keyword evidence="3" id="KW-1185">Reference proteome</keyword>
<proteinExistence type="predicted"/>
<reference evidence="4" key="2">
    <citation type="submission" date="2020-05" db="EMBL/GenBank/DDBJ databases">
        <title>Classification of alakaliphilic streptomycetes isolated from an alkaline soil next to Lonar Crater, India and a proposal for the recognition of Streptomyces alkaliterrae sp. nov.</title>
        <authorList>
            <person name="Golinska P."/>
        </authorList>
    </citation>
    <scope>NUCLEOTIDE SEQUENCE [LARGE SCALE GENOMIC DNA]</scope>
    <source>
        <strain evidence="4">OF8</strain>
    </source>
</reference>
<dbReference type="AlphaFoldDB" id="A0A5P0YYJ7"/>
<evidence type="ECO:0000313" key="4">
    <source>
        <dbReference type="Proteomes" id="UP000517765"/>
    </source>
</evidence>
<dbReference type="RefSeq" id="WP_143651285.1">
    <property type="nucleotide sequence ID" value="NZ_JABJXA010000127.1"/>
</dbReference>
<sequence length="208" mass="23004">MNVDDEREILAGFVPCRPVPRLSWMDPRVVPTPLVTISDCLEETPRPEFWAWYTTRGAAERARAESCPDGRLLAVGLRTTDARELAERLRESSGYAQSTWRGEPTPYGLLTAAEPVPTAGRGLGFDVVGLEWAVSSVHSWLCHSYETEVRHELGVRLNSLGLLETHEDASAVLAHLDGQPPENAPEPAFWTFVSLTECAPGRPERSAR</sequence>
<gene>
    <name evidence="2" type="ORF">FNX44_025275</name>
    <name evidence="1" type="ORF">H3147_19115</name>
</gene>